<sequence>MNIAAKVTLGTLGMGGAIGGGFLASKHLLKENKSTLFDQLKKEGFNPIHHDNPQWNTTLSKYNAVKGNENEAFATSNESLTEKQLKDECESILKKESYSEAEKTKAIRWCTIPISIKDRITKLGRRSLNDVDGNATDKDTWINMVKKHLDAKAQNKLGVNINALSTSEEVDDTRINSIKKGCRDLKDKTSIEKDYLSDYSKFLDWCSVSN</sequence>
<reference evidence="1 2" key="1">
    <citation type="journal article" date="2012" name="J. Bacteriol.">
        <title>Complete genome sequence of Mycoplasma haemocanis strain Illinois.</title>
        <authorList>
            <person name="do Nascimento N.C."/>
            <person name="Guimaraes A.M."/>
            <person name="Santos A.P."/>
            <person name="Sanmiguel P.J."/>
            <person name="Messick J.B."/>
        </authorList>
    </citation>
    <scope>NUCLEOTIDE SEQUENCE [LARGE SCALE GENOMIC DNA]</scope>
    <source>
        <strain evidence="1 2">Illinois</strain>
    </source>
</reference>
<proteinExistence type="predicted"/>
<gene>
    <name evidence="1" type="ordered locus">MHC_01910</name>
</gene>
<accession>H6N6H6</accession>
<dbReference type="STRING" id="1111676.MHC_01910"/>
<dbReference type="HOGENOM" id="CLU_098620_3_0_14"/>
<keyword evidence="2" id="KW-1185">Reference proteome</keyword>
<protein>
    <submittedName>
        <fullName evidence="1">Uncharacterized protein</fullName>
    </submittedName>
</protein>
<dbReference type="AlphaFoldDB" id="H6N6H6"/>
<dbReference type="EMBL" id="CP003199">
    <property type="protein sequence ID" value="AEW45248.1"/>
    <property type="molecule type" value="Genomic_DNA"/>
</dbReference>
<evidence type="ECO:0000313" key="1">
    <source>
        <dbReference type="EMBL" id="AEW45248.1"/>
    </source>
</evidence>
<name>H6N6H6_MYCHN</name>
<dbReference type="OrthoDB" id="9824284at2"/>
<dbReference type="KEGG" id="mhe:MHC_01910"/>
<dbReference type="Proteomes" id="UP000009135">
    <property type="component" value="Chromosome"/>
</dbReference>
<organism evidence="1 2">
    <name type="scientific">Mycoplasma haemocanis (strain Illinois)</name>
    <dbReference type="NCBI Taxonomy" id="1111676"/>
    <lineage>
        <taxon>Bacteria</taxon>
        <taxon>Bacillati</taxon>
        <taxon>Mycoplasmatota</taxon>
        <taxon>Mollicutes</taxon>
        <taxon>Mycoplasmataceae</taxon>
        <taxon>Mycoplasma</taxon>
    </lineage>
</organism>
<evidence type="ECO:0000313" key="2">
    <source>
        <dbReference type="Proteomes" id="UP000009135"/>
    </source>
</evidence>